<evidence type="ECO:0000256" key="1">
    <source>
        <dbReference type="SAM" id="MobiDB-lite"/>
    </source>
</evidence>
<dbReference type="EMBL" id="JACSEA010000010">
    <property type="protein sequence ID" value="KAF7391185.1"/>
    <property type="molecule type" value="Genomic_DNA"/>
</dbReference>
<protein>
    <submittedName>
        <fullName evidence="2">Uncharacterized protein</fullName>
    </submittedName>
</protein>
<evidence type="ECO:0000313" key="3">
    <source>
        <dbReference type="Proteomes" id="UP000614350"/>
    </source>
</evidence>
<accession>A0A834MZI8</accession>
<sequence length="106" mass="12046">MQEGSEINRFHWRQIKNQTTEVYLGIQAEATRFDFDDSCGSYALTQRHLNKLSIALKAEENGLTVLPPKSNLRAVGEEGKRDEKEGMGSKEEEACGERYHSWNVSV</sequence>
<keyword evidence="3" id="KW-1185">Reference proteome</keyword>
<name>A0A834MZI8_VESVU</name>
<feature type="region of interest" description="Disordered" evidence="1">
    <location>
        <begin position="69"/>
        <end position="93"/>
    </location>
</feature>
<evidence type="ECO:0000313" key="2">
    <source>
        <dbReference type="EMBL" id="KAF7391185.1"/>
    </source>
</evidence>
<comment type="caution">
    <text evidence="2">The sequence shown here is derived from an EMBL/GenBank/DDBJ whole genome shotgun (WGS) entry which is preliminary data.</text>
</comment>
<dbReference type="Proteomes" id="UP000614350">
    <property type="component" value="Unassembled WGS sequence"/>
</dbReference>
<organism evidence="2 3">
    <name type="scientific">Vespula vulgaris</name>
    <name type="common">Yellow jacket</name>
    <name type="synonym">Wasp</name>
    <dbReference type="NCBI Taxonomy" id="7454"/>
    <lineage>
        <taxon>Eukaryota</taxon>
        <taxon>Metazoa</taxon>
        <taxon>Ecdysozoa</taxon>
        <taxon>Arthropoda</taxon>
        <taxon>Hexapoda</taxon>
        <taxon>Insecta</taxon>
        <taxon>Pterygota</taxon>
        <taxon>Neoptera</taxon>
        <taxon>Endopterygota</taxon>
        <taxon>Hymenoptera</taxon>
        <taxon>Apocrita</taxon>
        <taxon>Aculeata</taxon>
        <taxon>Vespoidea</taxon>
        <taxon>Vespidae</taxon>
        <taxon>Vespinae</taxon>
        <taxon>Vespula</taxon>
    </lineage>
</organism>
<feature type="compositionally biased region" description="Basic and acidic residues" evidence="1">
    <location>
        <begin position="75"/>
        <end position="93"/>
    </location>
</feature>
<gene>
    <name evidence="2" type="ORF">HZH66_009665</name>
</gene>
<reference evidence="2" key="1">
    <citation type="journal article" date="2020" name="G3 (Bethesda)">
        <title>High-Quality Assemblies for Three Invasive Social Wasps from the &lt;i&gt;Vespula&lt;/i&gt; Genus.</title>
        <authorList>
            <person name="Harrop T.W.R."/>
            <person name="Guhlin J."/>
            <person name="McLaughlin G.M."/>
            <person name="Permina E."/>
            <person name="Stockwell P."/>
            <person name="Gilligan J."/>
            <person name="Le Lec M.F."/>
            <person name="Gruber M.A.M."/>
            <person name="Quinn O."/>
            <person name="Lovegrove M."/>
            <person name="Duncan E.J."/>
            <person name="Remnant E.J."/>
            <person name="Van Eeckhoven J."/>
            <person name="Graham B."/>
            <person name="Knapp R.A."/>
            <person name="Langford K.W."/>
            <person name="Kronenberg Z."/>
            <person name="Press M.O."/>
            <person name="Eacker S.M."/>
            <person name="Wilson-Rankin E.E."/>
            <person name="Purcell J."/>
            <person name="Lester P.J."/>
            <person name="Dearden P.K."/>
        </authorList>
    </citation>
    <scope>NUCLEOTIDE SEQUENCE</scope>
    <source>
        <strain evidence="2">Marl-1</strain>
    </source>
</reference>
<dbReference type="AlphaFoldDB" id="A0A834MZI8"/>
<proteinExistence type="predicted"/>